<evidence type="ECO:0000313" key="15">
    <source>
        <dbReference type="EMBL" id="KAF2484485.1"/>
    </source>
</evidence>
<evidence type="ECO:0000259" key="12">
    <source>
        <dbReference type="PROSITE" id="PS50800"/>
    </source>
</evidence>
<evidence type="ECO:0000259" key="14">
    <source>
        <dbReference type="PROSITE" id="PS51466"/>
    </source>
</evidence>
<dbReference type="Gene3D" id="1.10.720.30">
    <property type="entry name" value="SAP domain"/>
    <property type="match status" value="1"/>
</dbReference>
<dbReference type="Proteomes" id="UP000799767">
    <property type="component" value="Unassembled WGS sequence"/>
</dbReference>
<dbReference type="PROSITE" id="PS51044">
    <property type="entry name" value="ZF_SP_RING"/>
    <property type="match status" value="1"/>
</dbReference>
<feature type="compositionally biased region" description="Polar residues" evidence="11">
    <location>
        <begin position="512"/>
        <end position="550"/>
    </location>
</feature>
<feature type="domain" description="SAP" evidence="12">
    <location>
        <begin position="19"/>
        <end position="53"/>
    </location>
</feature>
<gene>
    <name evidence="15" type="ORF">BDY17DRAFT_323331</name>
</gene>
<dbReference type="GO" id="GO:0061665">
    <property type="term" value="F:SUMO ligase activity"/>
    <property type="evidence" value="ECO:0007669"/>
    <property type="project" value="TreeGrafter"/>
</dbReference>
<dbReference type="GO" id="GO:0016925">
    <property type="term" value="P:protein sumoylation"/>
    <property type="evidence" value="ECO:0007669"/>
    <property type="project" value="UniProtKB-UniPathway"/>
</dbReference>
<dbReference type="InterPro" id="IPR004181">
    <property type="entry name" value="Znf_MIZ"/>
</dbReference>
<dbReference type="InterPro" id="IPR023321">
    <property type="entry name" value="PINIT"/>
</dbReference>
<dbReference type="RefSeq" id="XP_033591054.1">
    <property type="nucleotide sequence ID" value="XM_033736992.1"/>
</dbReference>
<keyword evidence="7" id="KW-0833">Ubl conjugation pathway</keyword>
<organism evidence="15 16">
    <name type="scientific">Neohortaea acidophila</name>
    <dbReference type="NCBI Taxonomy" id="245834"/>
    <lineage>
        <taxon>Eukaryota</taxon>
        <taxon>Fungi</taxon>
        <taxon>Dikarya</taxon>
        <taxon>Ascomycota</taxon>
        <taxon>Pezizomycotina</taxon>
        <taxon>Dothideomycetes</taxon>
        <taxon>Dothideomycetidae</taxon>
        <taxon>Mycosphaerellales</taxon>
        <taxon>Teratosphaeriaceae</taxon>
        <taxon>Neohortaea</taxon>
    </lineage>
</organism>
<feature type="compositionally biased region" description="Polar residues" evidence="11">
    <location>
        <begin position="432"/>
        <end position="451"/>
    </location>
</feature>
<evidence type="ECO:0000256" key="11">
    <source>
        <dbReference type="SAM" id="MobiDB-lite"/>
    </source>
</evidence>
<protein>
    <submittedName>
        <fullName evidence="15">PINIT domain-containing protein</fullName>
    </submittedName>
</protein>
<keyword evidence="5" id="KW-0479">Metal-binding</keyword>
<evidence type="ECO:0000256" key="3">
    <source>
        <dbReference type="ARBA" id="ARBA00005383"/>
    </source>
</evidence>
<evidence type="ECO:0000256" key="1">
    <source>
        <dbReference type="ARBA" id="ARBA00004123"/>
    </source>
</evidence>
<accession>A0A6A6PWU2</accession>
<evidence type="ECO:0000256" key="7">
    <source>
        <dbReference type="ARBA" id="ARBA00022786"/>
    </source>
</evidence>
<keyword evidence="6 10" id="KW-0863">Zinc-finger</keyword>
<evidence type="ECO:0000256" key="8">
    <source>
        <dbReference type="ARBA" id="ARBA00022833"/>
    </source>
</evidence>
<dbReference type="Pfam" id="PF02891">
    <property type="entry name" value="zf-MIZ"/>
    <property type="match status" value="1"/>
</dbReference>
<feature type="region of interest" description="Disordered" evidence="11">
    <location>
        <begin position="418"/>
        <end position="618"/>
    </location>
</feature>
<dbReference type="InterPro" id="IPR003034">
    <property type="entry name" value="SAP_dom"/>
</dbReference>
<evidence type="ECO:0000256" key="6">
    <source>
        <dbReference type="ARBA" id="ARBA00022771"/>
    </source>
</evidence>
<reference evidence="15" key="1">
    <citation type="journal article" date="2020" name="Stud. Mycol.">
        <title>101 Dothideomycetes genomes: a test case for predicting lifestyles and emergence of pathogens.</title>
        <authorList>
            <person name="Haridas S."/>
            <person name="Albert R."/>
            <person name="Binder M."/>
            <person name="Bloem J."/>
            <person name="Labutti K."/>
            <person name="Salamov A."/>
            <person name="Andreopoulos B."/>
            <person name="Baker S."/>
            <person name="Barry K."/>
            <person name="Bills G."/>
            <person name="Bluhm B."/>
            <person name="Cannon C."/>
            <person name="Castanera R."/>
            <person name="Culley D."/>
            <person name="Daum C."/>
            <person name="Ezra D."/>
            <person name="Gonzalez J."/>
            <person name="Henrissat B."/>
            <person name="Kuo A."/>
            <person name="Liang C."/>
            <person name="Lipzen A."/>
            <person name="Lutzoni F."/>
            <person name="Magnuson J."/>
            <person name="Mondo S."/>
            <person name="Nolan M."/>
            <person name="Ohm R."/>
            <person name="Pangilinan J."/>
            <person name="Park H.-J."/>
            <person name="Ramirez L."/>
            <person name="Alfaro M."/>
            <person name="Sun H."/>
            <person name="Tritt A."/>
            <person name="Yoshinaga Y."/>
            <person name="Zwiers L.-H."/>
            <person name="Turgeon B."/>
            <person name="Goodwin S."/>
            <person name="Spatafora J."/>
            <person name="Crous P."/>
            <person name="Grigoriev I."/>
        </authorList>
    </citation>
    <scope>NUCLEOTIDE SEQUENCE</scope>
    <source>
        <strain evidence="15">CBS 113389</strain>
    </source>
</reference>
<evidence type="ECO:0000256" key="4">
    <source>
        <dbReference type="ARBA" id="ARBA00022679"/>
    </source>
</evidence>
<dbReference type="Gene3D" id="2.60.120.780">
    <property type="entry name" value="PINIT domain"/>
    <property type="match status" value="1"/>
</dbReference>
<comment type="subcellular location">
    <subcellularLocation>
        <location evidence="1">Nucleus</location>
    </subcellularLocation>
</comment>
<feature type="domain" description="PINIT" evidence="14">
    <location>
        <begin position="92"/>
        <end position="258"/>
    </location>
</feature>
<dbReference type="Pfam" id="PF14324">
    <property type="entry name" value="PINIT"/>
    <property type="match status" value="1"/>
</dbReference>
<feature type="compositionally biased region" description="Low complexity" evidence="11">
    <location>
        <begin position="568"/>
        <end position="608"/>
    </location>
</feature>
<keyword evidence="8" id="KW-0862">Zinc</keyword>
<keyword evidence="4" id="KW-0808">Transferase</keyword>
<dbReference type="UniPathway" id="UPA00886"/>
<feature type="compositionally biased region" description="Polar residues" evidence="11">
    <location>
        <begin position="484"/>
        <end position="505"/>
    </location>
</feature>
<evidence type="ECO:0000256" key="2">
    <source>
        <dbReference type="ARBA" id="ARBA00004718"/>
    </source>
</evidence>
<dbReference type="InterPro" id="IPR036361">
    <property type="entry name" value="SAP_dom_sf"/>
</dbReference>
<comment type="pathway">
    <text evidence="2">Protein modification; protein sumoylation.</text>
</comment>
<dbReference type="GO" id="GO:0005634">
    <property type="term" value="C:nucleus"/>
    <property type="evidence" value="ECO:0007669"/>
    <property type="project" value="UniProtKB-SubCell"/>
</dbReference>
<dbReference type="PANTHER" id="PTHR10782:SF4">
    <property type="entry name" value="TONALLI, ISOFORM E"/>
    <property type="match status" value="1"/>
</dbReference>
<dbReference type="PROSITE" id="PS51466">
    <property type="entry name" value="PINIT"/>
    <property type="match status" value="1"/>
</dbReference>
<evidence type="ECO:0000313" key="16">
    <source>
        <dbReference type="Proteomes" id="UP000799767"/>
    </source>
</evidence>
<evidence type="ECO:0000256" key="5">
    <source>
        <dbReference type="ARBA" id="ARBA00022723"/>
    </source>
</evidence>
<dbReference type="Gene3D" id="3.30.40.10">
    <property type="entry name" value="Zinc/RING finger domain, C3HC4 (zinc finger)"/>
    <property type="match status" value="1"/>
</dbReference>
<evidence type="ECO:0000259" key="13">
    <source>
        <dbReference type="PROSITE" id="PS51044"/>
    </source>
</evidence>
<dbReference type="InterPro" id="IPR038654">
    <property type="entry name" value="PINIT_sf"/>
</dbReference>
<dbReference type="PROSITE" id="PS50800">
    <property type="entry name" value="SAP"/>
    <property type="match status" value="1"/>
</dbReference>
<dbReference type="InterPro" id="IPR013083">
    <property type="entry name" value="Znf_RING/FYVE/PHD"/>
</dbReference>
<keyword evidence="16" id="KW-1185">Reference proteome</keyword>
<evidence type="ECO:0000256" key="10">
    <source>
        <dbReference type="PROSITE-ProRule" id="PRU00452"/>
    </source>
</evidence>
<dbReference type="OrthoDB" id="28127at2759"/>
<comment type="similarity">
    <text evidence="3">Belongs to the PIAS family.</text>
</comment>
<name>A0A6A6PWU2_9PEZI</name>
<dbReference type="AlphaFoldDB" id="A0A6A6PWU2"/>
<keyword evidence="9" id="KW-0539">Nucleus</keyword>
<dbReference type="GeneID" id="54477994"/>
<dbReference type="PANTHER" id="PTHR10782">
    <property type="entry name" value="ZINC FINGER MIZ DOMAIN-CONTAINING PROTEIN"/>
    <property type="match status" value="1"/>
</dbReference>
<dbReference type="GO" id="GO:0008270">
    <property type="term" value="F:zinc ion binding"/>
    <property type="evidence" value="ECO:0007669"/>
    <property type="project" value="UniProtKB-KW"/>
</dbReference>
<feature type="compositionally biased region" description="Low complexity" evidence="11">
    <location>
        <begin position="84"/>
        <end position="95"/>
    </location>
</feature>
<dbReference type="GO" id="GO:0000785">
    <property type="term" value="C:chromatin"/>
    <property type="evidence" value="ECO:0007669"/>
    <property type="project" value="TreeGrafter"/>
</dbReference>
<evidence type="ECO:0000256" key="9">
    <source>
        <dbReference type="ARBA" id="ARBA00023242"/>
    </source>
</evidence>
<feature type="region of interest" description="Disordered" evidence="11">
    <location>
        <begin position="79"/>
        <end position="104"/>
    </location>
</feature>
<dbReference type="EMBL" id="MU001634">
    <property type="protein sequence ID" value="KAF2484485.1"/>
    <property type="molecule type" value="Genomic_DNA"/>
</dbReference>
<feature type="domain" description="SP-RING-type" evidence="13">
    <location>
        <begin position="287"/>
        <end position="368"/>
    </location>
</feature>
<proteinExistence type="inferred from homology"/>
<sequence>MASSTQVLLQQKSAVTTHLDTLKNEDLKAICRWYGEPVSGTKSILITRCRKVLNDIVSRGDADRFEILKAMASITQLPSLKPGHSSSSATSYPSPAYHPPRGGGASLHNGALNIKKAFKPSPFYQILEPLLSMADLPEGPEMPSNRHTVRSNLVIKSELGQRLRADANLKIMLLCGESSAMSAYAGAHIKFPSQIEVKVNNNDVKHSFKGLKNKEGTTKPADITSLLHKFGGQDNSIQITYALTHRRFSYSVYLVQYVGVDTLVNQIKSGAVIPKDKVIRDMTRANNDADVSATSVRMSLKDLVSTLRITVPVRSSHCAHNQCFDAAMFLQLQDQCPQWSCPVCNKHAPFETLSVDKYFEDILNRTSSSIEKVDIEPSGEWKVIRDEDDNQTNGTSSKARAAYDDDFDDLVELDEPVSKGVNGTKHMDAPFSINTPPLSSREPSVAQSAGSAQRPGSKRPQSAVIDLTLSDDEEPSRPAKRQSRVQQQPASASHPTSATTPNSLPNPRDHAASNSNYYHGFNQSDNYRPGSNLSRTSFSHSPSAWGSHQASTPQQSSLFPPPPPPNSAPSFGASMRPPSANQNQSTNNATASAQGGLRLPPMQLQRPPSASHSPVQTLYQGWRNGDEWEFGSYESSPG</sequence>